<comment type="function">
    <text evidence="7">One of the primary rRNA binding proteins, it binds directly to 16S rRNA where it nucleates assembly of the body of the 30S subunit.</text>
</comment>
<dbReference type="InterPro" id="IPR002942">
    <property type="entry name" value="S4_RNA-bd"/>
</dbReference>
<evidence type="ECO:0000256" key="6">
    <source>
        <dbReference type="ARBA" id="ARBA00035254"/>
    </source>
</evidence>
<evidence type="ECO:0000259" key="10">
    <source>
        <dbReference type="SMART" id="SM01390"/>
    </source>
</evidence>
<dbReference type="GO" id="GO:0042274">
    <property type="term" value="P:ribosomal small subunit biogenesis"/>
    <property type="evidence" value="ECO:0007669"/>
    <property type="project" value="TreeGrafter"/>
</dbReference>
<dbReference type="Gene3D" id="1.10.1050.10">
    <property type="entry name" value="Ribosomal Protein S4 Delta 41, Chain A, domain 1"/>
    <property type="match status" value="1"/>
</dbReference>
<dbReference type="PANTHER" id="PTHR11831:SF4">
    <property type="entry name" value="SMALL RIBOSOMAL SUBUNIT PROTEIN US4M"/>
    <property type="match status" value="1"/>
</dbReference>
<feature type="domain" description="RNA-binding S4" evidence="9">
    <location>
        <begin position="96"/>
        <end position="160"/>
    </location>
</feature>
<name>A0A3B1DLF3_9GAMM</name>
<dbReference type="InterPro" id="IPR036986">
    <property type="entry name" value="S4_RNA-bd_sf"/>
</dbReference>
<keyword evidence="4 7" id="KW-0689">Ribosomal protein</keyword>
<dbReference type="GO" id="GO:0003735">
    <property type="term" value="F:structural constituent of ribosome"/>
    <property type="evidence" value="ECO:0007669"/>
    <property type="project" value="InterPro"/>
</dbReference>
<dbReference type="Pfam" id="PF01479">
    <property type="entry name" value="S4"/>
    <property type="match status" value="1"/>
</dbReference>
<evidence type="ECO:0000259" key="9">
    <source>
        <dbReference type="SMART" id="SM00363"/>
    </source>
</evidence>
<comment type="similarity">
    <text evidence="1 7 8">Belongs to the universal ribosomal protein uS4 family.</text>
</comment>
<dbReference type="EMBL" id="LR025085">
    <property type="protein sequence ID" value="VAX76778.1"/>
    <property type="molecule type" value="Genomic_DNA"/>
</dbReference>
<dbReference type="STRING" id="1921549.GCA_900128825_00329"/>
<dbReference type="PROSITE" id="PS50889">
    <property type="entry name" value="S4"/>
    <property type="match status" value="1"/>
</dbReference>
<keyword evidence="5 7" id="KW-0687">Ribonucleoprotein</keyword>
<dbReference type="SMART" id="SM00363">
    <property type="entry name" value="S4"/>
    <property type="match status" value="1"/>
</dbReference>
<dbReference type="HAMAP" id="MF_01306_B">
    <property type="entry name" value="Ribosomal_uS4_B"/>
    <property type="match status" value="1"/>
</dbReference>
<dbReference type="GO" id="GO:0019843">
    <property type="term" value="F:rRNA binding"/>
    <property type="evidence" value="ECO:0007669"/>
    <property type="project" value="UniProtKB-UniRule"/>
</dbReference>
<comment type="subunit">
    <text evidence="7">Part of the 30S ribosomal subunit. Contacts protein S5. The interaction surface between S4 and S5 is involved in control of translational fidelity.</text>
</comment>
<dbReference type="InterPro" id="IPR005709">
    <property type="entry name" value="Ribosomal_uS4_bac-type"/>
</dbReference>
<dbReference type="InterPro" id="IPR001912">
    <property type="entry name" value="Ribosomal_uS4_N"/>
</dbReference>
<evidence type="ECO:0000256" key="7">
    <source>
        <dbReference type="HAMAP-Rule" id="MF_01306"/>
    </source>
</evidence>
<dbReference type="InterPro" id="IPR018079">
    <property type="entry name" value="Ribosomal_uS4_CS"/>
</dbReference>
<proteinExistence type="inferred from homology"/>
<dbReference type="SMART" id="SM01390">
    <property type="entry name" value="Ribosomal_S4"/>
    <property type="match status" value="1"/>
</dbReference>
<dbReference type="CDD" id="cd00165">
    <property type="entry name" value="S4"/>
    <property type="match status" value="1"/>
</dbReference>
<dbReference type="InterPro" id="IPR022801">
    <property type="entry name" value="Ribosomal_uS4"/>
</dbReference>
<evidence type="ECO:0000256" key="8">
    <source>
        <dbReference type="RuleBase" id="RU003699"/>
    </source>
</evidence>
<reference evidence="12" key="1">
    <citation type="submission" date="2018-09" db="EMBL/GenBank/DDBJ databases">
        <authorList>
            <person name="Manzano-Marin A."/>
            <person name="Manzano-Marin A."/>
        </authorList>
    </citation>
    <scope>NUCLEOTIDE SEQUENCE [LARGE SCALE GENOMIC DNA]</scope>
    <source>
        <strain evidence="12">BuCistrobi</strain>
    </source>
</reference>
<dbReference type="AlphaFoldDB" id="A0A3B1DLF3"/>
<evidence type="ECO:0000256" key="1">
    <source>
        <dbReference type="ARBA" id="ARBA00007465"/>
    </source>
</evidence>
<evidence type="ECO:0000256" key="5">
    <source>
        <dbReference type="ARBA" id="ARBA00023274"/>
    </source>
</evidence>
<protein>
    <recommendedName>
        <fullName evidence="6 7">Small ribosomal subunit protein uS4</fullName>
    </recommendedName>
</protein>
<dbReference type="NCBIfam" id="NF003717">
    <property type="entry name" value="PRK05327.1"/>
    <property type="match status" value="1"/>
</dbReference>
<gene>
    <name evidence="7 11" type="primary">rpsD</name>
    <name evidence="11" type="ORF">BUCINSTRO3249_0328</name>
</gene>
<dbReference type="NCBIfam" id="TIGR01017">
    <property type="entry name" value="rpsD_bact"/>
    <property type="match status" value="1"/>
</dbReference>
<evidence type="ECO:0000256" key="3">
    <source>
        <dbReference type="ARBA" id="ARBA00022884"/>
    </source>
</evidence>
<dbReference type="RefSeq" id="WP_158349271.1">
    <property type="nucleotide sequence ID" value="NZ_LR025085.1"/>
</dbReference>
<dbReference type="Gene3D" id="3.10.290.10">
    <property type="entry name" value="RNA-binding S4 domain"/>
    <property type="match status" value="1"/>
</dbReference>
<dbReference type="Proteomes" id="UP000271849">
    <property type="component" value="Chromosome"/>
</dbReference>
<sequence>MARYLGPKLRLSRREGSDLFLKSGVRSIETKCNIDQAPGQHGFRKLRLSEYAKQLREKQKLRRLYGVLEKQFHNYYKKAARLKGNTGQNLLFLLEHRLDNVVYRMGFGTTRSEARQLISHKSICVNDKIVNIPSFQVSLKDKISICQKSKGQLRIKAAIEIMQQREQSNWFDVNYNAMEGVFLRSIDRCDLSSDINEHLIVELYSK</sequence>
<dbReference type="SUPFAM" id="SSF55174">
    <property type="entry name" value="Alpha-L RNA-binding motif"/>
    <property type="match status" value="1"/>
</dbReference>
<keyword evidence="3 7" id="KW-0694">RNA-binding</keyword>
<dbReference type="PANTHER" id="PTHR11831">
    <property type="entry name" value="30S 40S RIBOSOMAL PROTEIN"/>
    <property type="match status" value="1"/>
</dbReference>
<evidence type="ECO:0000313" key="12">
    <source>
        <dbReference type="Proteomes" id="UP000271849"/>
    </source>
</evidence>
<dbReference type="PROSITE" id="PS00632">
    <property type="entry name" value="RIBOSOMAL_S4"/>
    <property type="match status" value="1"/>
</dbReference>
<evidence type="ECO:0000256" key="2">
    <source>
        <dbReference type="ARBA" id="ARBA00022730"/>
    </source>
</evidence>
<dbReference type="GO" id="GO:0006412">
    <property type="term" value="P:translation"/>
    <property type="evidence" value="ECO:0007669"/>
    <property type="project" value="UniProtKB-UniRule"/>
</dbReference>
<comment type="function">
    <text evidence="7">With S5 and S12 plays an important role in translational accuracy.</text>
</comment>
<dbReference type="GO" id="GO:0015935">
    <property type="term" value="C:small ribosomal subunit"/>
    <property type="evidence" value="ECO:0007669"/>
    <property type="project" value="InterPro"/>
</dbReference>
<accession>A0A3B1DLF3</accession>
<evidence type="ECO:0000256" key="4">
    <source>
        <dbReference type="ARBA" id="ARBA00022980"/>
    </source>
</evidence>
<dbReference type="FunFam" id="1.10.1050.10:FF:000001">
    <property type="entry name" value="30S ribosomal protein S4"/>
    <property type="match status" value="1"/>
</dbReference>
<evidence type="ECO:0000313" key="11">
    <source>
        <dbReference type="EMBL" id="VAX76778.1"/>
    </source>
</evidence>
<keyword evidence="2 7" id="KW-0699">rRNA-binding</keyword>
<organism evidence="11 12">
    <name type="scientific">Buchnera aphidicola</name>
    <name type="common">Cinara strobi</name>
    <dbReference type="NCBI Taxonomy" id="1921549"/>
    <lineage>
        <taxon>Bacteria</taxon>
        <taxon>Pseudomonadati</taxon>
        <taxon>Pseudomonadota</taxon>
        <taxon>Gammaproteobacteria</taxon>
        <taxon>Enterobacterales</taxon>
        <taxon>Erwiniaceae</taxon>
        <taxon>Buchnera</taxon>
    </lineage>
</organism>
<dbReference type="FunFam" id="3.10.290.10:FF:000001">
    <property type="entry name" value="30S ribosomal protein S4"/>
    <property type="match status" value="1"/>
</dbReference>
<feature type="domain" description="Small ribosomal subunit protein uS4 N-terminal" evidence="10">
    <location>
        <begin position="3"/>
        <end position="95"/>
    </location>
</feature>
<dbReference type="OrthoDB" id="9803672at2"/>
<dbReference type="Pfam" id="PF00163">
    <property type="entry name" value="Ribosomal_S4"/>
    <property type="match status" value="1"/>
</dbReference>